<organism evidence="1 2">
    <name type="scientific">Sorangium cellulosum</name>
    <name type="common">Polyangium cellulosum</name>
    <dbReference type="NCBI Taxonomy" id="56"/>
    <lineage>
        <taxon>Bacteria</taxon>
        <taxon>Pseudomonadati</taxon>
        <taxon>Myxococcota</taxon>
        <taxon>Polyangia</taxon>
        <taxon>Polyangiales</taxon>
        <taxon>Polyangiaceae</taxon>
        <taxon>Sorangium</taxon>
    </lineage>
</organism>
<proteinExistence type="predicted"/>
<dbReference type="Proteomes" id="UP000075635">
    <property type="component" value="Unassembled WGS sequence"/>
</dbReference>
<evidence type="ECO:0000313" key="2">
    <source>
        <dbReference type="Proteomes" id="UP000075635"/>
    </source>
</evidence>
<evidence type="ECO:0000313" key="1">
    <source>
        <dbReference type="EMBL" id="KYF84163.1"/>
    </source>
</evidence>
<name>A0A150RVE2_SORCE</name>
<gene>
    <name evidence="1" type="ORF">BE17_36350</name>
</gene>
<protein>
    <submittedName>
        <fullName evidence="1">Uncharacterized protein</fullName>
    </submittedName>
</protein>
<accession>A0A150RVE2</accession>
<dbReference type="AlphaFoldDB" id="A0A150RVE2"/>
<reference evidence="1 2" key="1">
    <citation type="submission" date="2014-02" db="EMBL/GenBank/DDBJ databases">
        <title>The small core and large imbalanced accessory genome model reveals a collaborative survival strategy of Sorangium cellulosum strains in nature.</title>
        <authorList>
            <person name="Han K."/>
            <person name="Peng R."/>
            <person name="Blom J."/>
            <person name="Li Y.-Z."/>
        </authorList>
    </citation>
    <scope>NUCLEOTIDE SEQUENCE [LARGE SCALE GENOMIC DNA]</scope>
    <source>
        <strain evidence="1 2">So0011-07</strain>
    </source>
</reference>
<dbReference type="EMBL" id="JEMB01001976">
    <property type="protein sequence ID" value="KYF84163.1"/>
    <property type="molecule type" value="Genomic_DNA"/>
</dbReference>
<sequence length="63" mass="6779">MFVGMVGELISSVTILENQFGGQAGVQISIGGQDLWFVVAGDECHVHRTQPIGFIKSANCTRQ</sequence>
<comment type="caution">
    <text evidence="1">The sequence shown here is derived from an EMBL/GenBank/DDBJ whole genome shotgun (WGS) entry which is preliminary data.</text>
</comment>